<sequence length="397" mass="40544">MVKGYATGNYKDAVANTILLAGQLGWAVGKYGPPSIFGKKLNDKWTEKYKDGFAKEVYLLELGIQLCQLLTILHGSATDKGQYYELGASNFELAWESLKDATASVSSWSGASADAYNARNAEQIDWAVAMSGLDSQIAAILAREADDIKNSKLNLTYCRAGFTAAIPVAVMLRLYSPPVSWVFQITTFTAVMTLAIATTDIMRMTSEDNAAEIAGIELQYRAIAEAAVVKGSAGAPAPKLAPAPRSTAAQFDAPDGAASSTGQDMPATASSGSGRQLASAGAASSGDGATSAGYSPTEHAAAAALAPQGAPLSGTRSYPVAGVSQPTRPSGSRAAAESGTPRQGAGAQGAAAEATVDEDVPGQDFQTAGAGGKGVERAPVDTTAGIAPPAQEARPSK</sequence>
<feature type="compositionally biased region" description="Low complexity" evidence="1">
    <location>
        <begin position="269"/>
        <end position="312"/>
    </location>
</feature>
<organism evidence="3 4">
    <name type="scientific">Mycobacterium lentiflavum</name>
    <dbReference type="NCBI Taxonomy" id="141349"/>
    <lineage>
        <taxon>Bacteria</taxon>
        <taxon>Bacillati</taxon>
        <taxon>Actinomycetota</taxon>
        <taxon>Actinomycetes</taxon>
        <taxon>Mycobacteriales</taxon>
        <taxon>Mycobacteriaceae</taxon>
        <taxon>Mycobacterium</taxon>
        <taxon>Mycobacterium simiae complex</taxon>
    </lineage>
</organism>
<gene>
    <name evidence="3" type="ORF">BN1232_03843</name>
</gene>
<dbReference type="EMBL" id="CTEE01000001">
    <property type="protein sequence ID" value="CQD17318.1"/>
    <property type="molecule type" value="Genomic_DNA"/>
</dbReference>
<dbReference type="InterPro" id="IPR043796">
    <property type="entry name" value="ESX-1_EspA/EspE-like"/>
</dbReference>
<feature type="region of interest" description="Disordered" evidence="1">
    <location>
        <begin position="234"/>
        <end position="397"/>
    </location>
</feature>
<evidence type="ECO:0000256" key="1">
    <source>
        <dbReference type="SAM" id="MobiDB-lite"/>
    </source>
</evidence>
<proteinExistence type="predicted"/>
<feature type="compositionally biased region" description="Low complexity" evidence="1">
    <location>
        <begin position="234"/>
        <end position="244"/>
    </location>
</feature>
<evidence type="ECO:0000313" key="3">
    <source>
        <dbReference type="EMBL" id="CQD17318.1"/>
    </source>
</evidence>
<dbReference type="AlphaFoldDB" id="A0A0E4GZN3"/>
<feature type="compositionally biased region" description="Low complexity" evidence="1">
    <location>
        <begin position="343"/>
        <end position="354"/>
    </location>
</feature>
<protein>
    <recommendedName>
        <fullName evidence="2">ESX-1 secretion-associated protein EspA/EspE-like domain-containing protein</fullName>
    </recommendedName>
</protein>
<reference evidence="3 4" key="1">
    <citation type="submission" date="2015-03" db="EMBL/GenBank/DDBJ databases">
        <authorList>
            <person name="Urmite Genomes"/>
        </authorList>
    </citation>
    <scope>NUCLEOTIDE SEQUENCE [LARGE SCALE GENOMIC DNA]</scope>
    <source>
        <strain evidence="3 4">CSUR P1491</strain>
    </source>
</reference>
<accession>A0A0E4GZN3</accession>
<name>A0A0E4GZN3_MYCLN</name>
<evidence type="ECO:0000259" key="2">
    <source>
        <dbReference type="Pfam" id="PF18879"/>
    </source>
</evidence>
<dbReference type="Pfam" id="PF18879">
    <property type="entry name" value="EspA_EspE"/>
    <property type="match status" value="1"/>
</dbReference>
<dbReference type="STRING" id="141349.BN1232_03843"/>
<evidence type="ECO:0000313" key="4">
    <source>
        <dbReference type="Proteomes" id="UP000199251"/>
    </source>
</evidence>
<dbReference type="Proteomes" id="UP000199251">
    <property type="component" value="Unassembled WGS sequence"/>
</dbReference>
<feature type="domain" description="ESX-1 secretion-associated protein EspA/EspE-like" evidence="2">
    <location>
        <begin position="79"/>
        <end position="155"/>
    </location>
</feature>